<feature type="signal peptide" evidence="2">
    <location>
        <begin position="1"/>
        <end position="20"/>
    </location>
</feature>
<dbReference type="Proteomes" id="UP000596742">
    <property type="component" value="Unassembled WGS sequence"/>
</dbReference>
<comment type="caution">
    <text evidence="3">The sequence shown here is derived from an EMBL/GenBank/DDBJ whole genome shotgun (WGS) entry which is preliminary data.</text>
</comment>
<evidence type="ECO:0000256" key="1">
    <source>
        <dbReference type="SAM" id="MobiDB-lite"/>
    </source>
</evidence>
<dbReference type="EMBL" id="UYJE01006950">
    <property type="protein sequence ID" value="VDI50410.1"/>
    <property type="molecule type" value="Genomic_DNA"/>
</dbReference>
<proteinExistence type="predicted"/>
<reference evidence="3" key="1">
    <citation type="submission" date="2018-11" db="EMBL/GenBank/DDBJ databases">
        <authorList>
            <person name="Alioto T."/>
            <person name="Alioto T."/>
        </authorList>
    </citation>
    <scope>NUCLEOTIDE SEQUENCE</scope>
</reference>
<evidence type="ECO:0000256" key="2">
    <source>
        <dbReference type="SAM" id="SignalP"/>
    </source>
</evidence>
<keyword evidence="2" id="KW-0732">Signal</keyword>
<protein>
    <submittedName>
        <fullName evidence="3">Uncharacterized protein</fullName>
    </submittedName>
</protein>
<evidence type="ECO:0000313" key="3">
    <source>
        <dbReference type="EMBL" id="VDI50410.1"/>
    </source>
</evidence>
<feature type="region of interest" description="Disordered" evidence="1">
    <location>
        <begin position="54"/>
        <end position="95"/>
    </location>
</feature>
<dbReference type="OrthoDB" id="6136255at2759"/>
<dbReference type="AlphaFoldDB" id="A0A8B6FJW8"/>
<evidence type="ECO:0000313" key="4">
    <source>
        <dbReference type="Proteomes" id="UP000596742"/>
    </source>
</evidence>
<gene>
    <name evidence="3" type="ORF">MGAL_10B017757</name>
</gene>
<organism evidence="3 4">
    <name type="scientific">Mytilus galloprovincialis</name>
    <name type="common">Mediterranean mussel</name>
    <dbReference type="NCBI Taxonomy" id="29158"/>
    <lineage>
        <taxon>Eukaryota</taxon>
        <taxon>Metazoa</taxon>
        <taxon>Spiralia</taxon>
        <taxon>Lophotrochozoa</taxon>
        <taxon>Mollusca</taxon>
        <taxon>Bivalvia</taxon>
        <taxon>Autobranchia</taxon>
        <taxon>Pteriomorphia</taxon>
        <taxon>Mytilida</taxon>
        <taxon>Mytiloidea</taxon>
        <taxon>Mytilidae</taxon>
        <taxon>Mytilinae</taxon>
        <taxon>Mytilus</taxon>
    </lineage>
</organism>
<keyword evidence="4" id="KW-1185">Reference proteome</keyword>
<accession>A0A8B6FJW8</accession>
<feature type="chain" id="PRO_5032664309" evidence="2">
    <location>
        <begin position="21"/>
        <end position="153"/>
    </location>
</feature>
<sequence length="153" mass="16697">MEKFKTVLLIVLRELAIATGCSVRKLQWKKARGPVIPQKQPRASVNQRNISIMSSSTSPVSSAASPVSTSAHTPETSPTQPPVMYPASSVTSPSPVLTEQLPHTNSIGIHFKDRDHVCIASEGKTCVFATVEKIWSSKVDITYLKKKQNQSIL</sequence>
<feature type="compositionally biased region" description="Low complexity" evidence="1">
    <location>
        <begin position="54"/>
        <end position="70"/>
    </location>
</feature>
<name>A0A8B6FJW8_MYTGA</name>